<evidence type="ECO:0000313" key="1">
    <source>
        <dbReference type="EMBL" id="SAK91134.1"/>
    </source>
</evidence>
<reference evidence="1" key="1">
    <citation type="submission" date="2016-01" db="EMBL/GenBank/DDBJ databases">
        <authorList>
            <person name="Peeters C."/>
        </authorList>
    </citation>
    <scope>NUCLEOTIDE SEQUENCE [LARGE SCALE GENOMIC DNA]</scope>
    <source>
        <strain evidence="1">LMG 29318</strain>
    </source>
</reference>
<dbReference type="Proteomes" id="UP000054870">
    <property type="component" value="Unassembled WGS sequence"/>
</dbReference>
<dbReference type="AlphaFoldDB" id="A0A158D8Y8"/>
<protein>
    <submittedName>
        <fullName evidence="1">3-hydroxy-acyl-CoA dehydrogenase</fullName>
    </submittedName>
</protein>
<keyword evidence="2" id="KW-1185">Reference proteome</keyword>
<accession>A0A158D8Y8</accession>
<proteinExistence type="predicted"/>
<name>A0A158D8Y8_9BURK</name>
<sequence length="103" mass="10319">MVQAIQASDIVGVSGALESIVTSKCVLATNTSSISITAIDDAYSAAVGALSKAGYAVVPMKDVAGMAVMRTVAMLVNEAADAVHQGVCTSADLDLAMGGQSFH</sequence>
<gene>
    <name evidence="1" type="ORF">AWB75_06410</name>
</gene>
<comment type="caution">
    <text evidence="1">The sequence shown here is derived from an EMBL/GenBank/DDBJ whole genome shotgun (WGS) entry which is preliminary data.</text>
</comment>
<dbReference type="EMBL" id="FCOF02000055">
    <property type="protein sequence ID" value="SAK91134.1"/>
    <property type="molecule type" value="Genomic_DNA"/>
</dbReference>
<evidence type="ECO:0000313" key="2">
    <source>
        <dbReference type="Proteomes" id="UP000054870"/>
    </source>
</evidence>
<organism evidence="1 2">
    <name type="scientific">Caballeronia catudaia</name>
    <dbReference type="NCBI Taxonomy" id="1777136"/>
    <lineage>
        <taxon>Bacteria</taxon>
        <taxon>Pseudomonadati</taxon>
        <taxon>Pseudomonadota</taxon>
        <taxon>Betaproteobacteria</taxon>
        <taxon>Burkholderiales</taxon>
        <taxon>Burkholderiaceae</taxon>
        <taxon>Caballeronia</taxon>
    </lineage>
</organism>